<proteinExistence type="predicted"/>
<sequence length="97" mass="11322">MKRILFNELEEPCKKCEGKGYVENFSNYFQEILEDLELRYPTYEQAMAIARDKFGEEISEEICPECNGNKVVPNQNGQVLISNKDLIVEFLQKQNLI</sequence>
<name>A0A6G1X447_9BACI</name>
<evidence type="ECO:0000313" key="2">
    <source>
        <dbReference type="Proteomes" id="UP000480185"/>
    </source>
</evidence>
<evidence type="ECO:0000313" key="1">
    <source>
        <dbReference type="EMBL" id="MRG85722.1"/>
    </source>
</evidence>
<dbReference type="OrthoDB" id="2970145at2"/>
<reference evidence="1 2" key="1">
    <citation type="submission" date="2019-11" db="EMBL/GenBank/DDBJ databases">
        <authorList>
            <person name="Li J."/>
        </authorList>
    </citation>
    <scope>NUCLEOTIDE SEQUENCE [LARGE SCALE GENOMIC DNA]</scope>
    <source>
        <strain evidence="1 2">J4</strain>
    </source>
</reference>
<dbReference type="Gene3D" id="6.20.20.10">
    <property type="match status" value="1"/>
</dbReference>
<keyword evidence="2" id="KW-1185">Reference proteome</keyword>
<dbReference type="Proteomes" id="UP000480185">
    <property type="component" value="Unassembled WGS sequence"/>
</dbReference>
<gene>
    <name evidence="1" type="ORF">GH754_05155</name>
</gene>
<protein>
    <recommendedName>
        <fullName evidence="3">Excinuclease ABC subunit A</fullName>
    </recommendedName>
</protein>
<evidence type="ECO:0008006" key="3">
    <source>
        <dbReference type="Google" id="ProtNLM"/>
    </source>
</evidence>
<accession>A0A6G1X447</accession>
<comment type="caution">
    <text evidence="1">The sequence shown here is derived from an EMBL/GenBank/DDBJ whole genome shotgun (WGS) entry which is preliminary data.</text>
</comment>
<dbReference type="EMBL" id="WJNH01000002">
    <property type="protein sequence ID" value="MRG85722.1"/>
    <property type="molecule type" value="Genomic_DNA"/>
</dbReference>
<dbReference type="AlphaFoldDB" id="A0A6G1X447"/>
<organism evidence="1 2">
    <name type="scientific">Salinibacillus xinjiangensis</name>
    <dbReference type="NCBI Taxonomy" id="1229268"/>
    <lineage>
        <taxon>Bacteria</taxon>
        <taxon>Bacillati</taxon>
        <taxon>Bacillota</taxon>
        <taxon>Bacilli</taxon>
        <taxon>Bacillales</taxon>
        <taxon>Bacillaceae</taxon>
        <taxon>Salinibacillus</taxon>
    </lineage>
</organism>
<dbReference type="RefSeq" id="WP_153727634.1">
    <property type="nucleotide sequence ID" value="NZ_WJNH01000002.1"/>
</dbReference>